<evidence type="ECO:0000256" key="9">
    <source>
        <dbReference type="ARBA" id="ARBA00023887"/>
    </source>
</evidence>
<dbReference type="Proteomes" id="UP000050501">
    <property type="component" value="Unassembled WGS sequence"/>
</dbReference>
<evidence type="ECO:0000313" key="12">
    <source>
        <dbReference type="Proteomes" id="UP000050501"/>
    </source>
</evidence>
<accession>A0A0P6XLM9</accession>
<dbReference type="PANTHER" id="PTHR33693:SF3">
    <property type="entry name" value="TYPE-5 URACIL-DNA GLYCOSYLASE"/>
    <property type="match status" value="1"/>
</dbReference>
<dbReference type="CDD" id="cd10031">
    <property type="entry name" value="UDG-F5_TTUDGB_like"/>
    <property type="match status" value="1"/>
</dbReference>
<dbReference type="GO" id="GO:0046872">
    <property type="term" value="F:metal ion binding"/>
    <property type="evidence" value="ECO:0007669"/>
    <property type="project" value="UniProtKB-KW"/>
</dbReference>
<dbReference type="GO" id="GO:0033958">
    <property type="term" value="F:DNA-deoxyinosine glycosylase activity"/>
    <property type="evidence" value="ECO:0007669"/>
    <property type="project" value="InterPro"/>
</dbReference>
<sequence>MNAAPPTSSLAALEAEIEACRLCPRLVSWREEVARVKRRAFREEAYWGRGVPGFGDPQAQLLIVGLAPGAHGSNRTGRMFTGDASGEFLYGALHRAGLANQPTSLGRGDGLTLRGAFITAVARCAPPDNKPTPEEIRTCLPYLRAEMGLLRRVCGIVALGKIAFDHVVDMLRQDGLPLSGAAFGHGVFYDAPAGFPWLLASYHPSRQNTQTGRLTRDMFDSIWLRARALLPEPPPVETIQEKKDDQ</sequence>
<feature type="domain" description="Uracil-DNA glycosylase-like" evidence="10">
    <location>
        <begin position="52"/>
        <end position="223"/>
    </location>
</feature>
<evidence type="ECO:0000256" key="6">
    <source>
        <dbReference type="ARBA" id="ARBA00023014"/>
    </source>
</evidence>
<gene>
    <name evidence="11" type="ORF">ADN01_11460</name>
</gene>
<dbReference type="OrthoDB" id="5290748at2"/>
<comment type="caution">
    <text evidence="11">The sequence shown here is derived from an EMBL/GenBank/DDBJ whole genome shotgun (WGS) entry which is preliminary data.</text>
</comment>
<dbReference type="PANTHER" id="PTHR33693">
    <property type="entry name" value="TYPE-5 URACIL-DNA GLYCOSYLASE"/>
    <property type="match status" value="1"/>
</dbReference>
<evidence type="ECO:0000256" key="8">
    <source>
        <dbReference type="ARBA" id="ARBA00023779"/>
    </source>
</evidence>
<keyword evidence="12" id="KW-1185">Reference proteome</keyword>
<dbReference type="InterPro" id="IPR036895">
    <property type="entry name" value="Uracil-DNA_glycosylase-like_sf"/>
</dbReference>
<dbReference type="SUPFAM" id="SSF52141">
    <property type="entry name" value="Uracil-DNA glycosylase-like"/>
    <property type="match status" value="1"/>
</dbReference>
<evidence type="ECO:0000256" key="4">
    <source>
        <dbReference type="ARBA" id="ARBA00022801"/>
    </source>
</evidence>
<evidence type="ECO:0000313" key="11">
    <source>
        <dbReference type="EMBL" id="KPL80735.1"/>
    </source>
</evidence>
<dbReference type="InterPro" id="IPR005122">
    <property type="entry name" value="Uracil-DNA_glycosylase-like"/>
</dbReference>
<dbReference type="STRING" id="229921.ADN01_11460"/>
<dbReference type="AlphaFoldDB" id="A0A0P6XLM9"/>
<reference evidence="11 12" key="1">
    <citation type="submission" date="2015-07" db="EMBL/GenBank/DDBJ databases">
        <title>Genome sequence of Levilinea saccharolytica DSM 16555.</title>
        <authorList>
            <person name="Hemp J."/>
            <person name="Ward L.M."/>
            <person name="Pace L.A."/>
            <person name="Fischer W.W."/>
        </authorList>
    </citation>
    <scope>NUCLEOTIDE SEQUENCE [LARGE SCALE GENOMIC DNA]</scope>
    <source>
        <strain evidence="11 12">KIBI-1</strain>
    </source>
</reference>
<dbReference type="GO" id="GO:0006284">
    <property type="term" value="P:base-excision repair"/>
    <property type="evidence" value="ECO:0007669"/>
    <property type="project" value="InterPro"/>
</dbReference>
<dbReference type="SMART" id="SM00987">
    <property type="entry name" value="UreE_C"/>
    <property type="match status" value="1"/>
</dbReference>
<dbReference type="GO" id="GO:0051539">
    <property type="term" value="F:4 iron, 4 sulfur cluster binding"/>
    <property type="evidence" value="ECO:0007669"/>
    <property type="project" value="UniProtKB-KW"/>
</dbReference>
<keyword evidence="2" id="KW-0479">Metal-binding</keyword>
<evidence type="ECO:0000256" key="2">
    <source>
        <dbReference type="ARBA" id="ARBA00022723"/>
    </source>
</evidence>
<keyword evidence="1" id="KW-0004">4Fe-4S</keyword>
<evidence type="ECO:0000256" key="3">
    <source>
        <dbReference type="ARBA" id="ARBA00022763"/>
    </source>
</evidence>
<dbReference type="InterPro" id="IPR051536">
    <property type="entry name" value="UDG_Type-4/5"/>
</dbReference>
<evidence type="ECO:0000256" key="5">
    <source>
        <dbReference type="ARBA" id="ARBA00023004"/>
    </source>
</evidence>
<dbReference type="RefSeq" id="WP_062417644.1">
    <property type="nucleotide sequence ID" value="NZ_DF967974.1"/>
</dbReference>
<evidence type="ECO:0000256" key="1">
    <source>
        <dbReference type="ARBA" id="ARBA00022485"/>
    </source>
</evidence>
<dbReference type="GO" id="GO:0004844">
    <property type="term" value="F:uracil DNA N-glycosylase activity"/>
    <property type="evidence" value="ECO:0007669"/>
    <property type="project" value="InterPro"/>
</dbReference>
<keyword evidence="4" id="KW-0378">Hydrolase</keyword>
<protein>
    <recommendedName>
        <fullName evidence="9">Type-5 uracil-DNA glycosylase</fullName>
    </recommendedName>
</protein>
<dbReference type="InterPro" id="IPR044147">
    <property type="entry name" value="UdgB-like"/>
</dbReference>
<dbReference type="PATRIC" id="fig|229921.5.peg.1514"/>
<keyword evidence="5" id="KW-0408">Iron</keyword>
<comment type="similarity">
    <text evidence="8">Belongs to the uracil-DNA glycosylase (UDG) superfamily. Type 5 (UDGb) family.</text>
</comment>
<keyword evidence="6" id="KW-0411">Iron-sulfur</keyword>
<dbReference type="Pfam" id="PF03167">
    <property type="entry name" value="UDG"/>
    <property type="match status" value="1"/>
</dbReference>
<dbReference type="SMART" id="SM00986">
    <property type="entry name" value="UDG"/>
    <property type="match status" value="1"/>
</dbReference>
<evidence type="ECO:0000256" key="7">
    <source>
        <dbReference type="ARBA" id="ARBA00023204"/>
    </source>
</evidence>
<proteinExistence type="inferred from homology"/>
<organism evidence="11 12">
    <name type="scientific">Levilinea saccharolytica</name>
    <dbReference type="NCBI Taxonomy" id="229921"/>
    <lineage>
        <taxon>Bacteria</taxon>
        <taxon>Bacillati</taxon>
        <taxon>Chloroflexota</taxon>
        <taxon>Anaerolineae</taxon>
        <taxon>Anaerolineales</taxon>
        <taxon>Anaerolineaceae</taxon>
        <taxon>Levilinea</taxon>
    </lineage>
</organism>
<dbReference type="EMBL" id="LGCM01000039">
    <property type="protein sequence ID" value="KPL80735.1"/>
    <property type="molecule type" value="Genomic_DNA"/>
</dbReference>
<keyword evidence="3" id="KW-0227">DNA damage</keyword>
<dbReference type="Gene3D" id="3.40.470.10">
    <property type="entry name" value="Uracil-DNA glycosylase-like domain"/>
    <property type="match status" value="1"/>
</dbReference>
<evidence type="ECO:0000259" key="10">
    <source>
        <dbReference type="SMART" id="SM00986"/>
    </source>
</evidence>
<keyword evidence="7" id="KW-0234">DNA repair</keyword>
<name>A0A0P6XLM9_9CHLR</name>